<gene>
    <name evidence="2" type="ORF">SADUNF_Sadunf13G0023600</name>
</gene>
<organism evidence="2 3">
    <name type="scientific">Salix dunnii</name>
    <dbReference type="NCBI Taxonomy" id="1413687"/>
    <lineage>
        <taxon>Eukaryota</taxon>
        <taxon>Viridiplantae</taxon>
        <taxon>Streptophyta</taxon>
        <taxon>Embryophyta</taxon>
        <taxon>Tracheophyta</taxon>
        <taxon>Spermatophyta</taxon>
        <taxon>Magnoliopsida</taxon>
        <taxon>eudicotyledons</taxon>
        <taxon>Gunneridae</taxon>
        <taxon>Pentapetalae</taxon>
        <taxon>rosids</taxon>
        <taxon>fabids</taxon>
        <taxon>Malpighiales</taxon>
        <taxon>Salicaceae</taxon>
        <taxon>Saliceae</taxon>
        <taxon>Salix</taxon>
    </lineage>
</organism>
<evidence type="ECO:0000256" key="1">
    <source>
        <dbReference type="SAM" id="SignalP"/>
    </source>
</evidence>
<protein>
    <submittedName>
        <fullName evidence="2">Uncharacterized protein</fullName>
    </submittedName>
</protein>
<proteinExistence type="predicted"/>
<keyword evidence="3" id="KW-1185">Reference proteome</keyword>
<dbReference type="EMBL" id="JADGMS010000013">
    <property type="protein sequence ID" value="KAF9670007.1"/>
    <property type="molecule type" value="Genomic_DNA"/>
</dbReference>
<feature type="signal peptide" evidence="1">
    <location>
        <begin position="1"/>
        <end position="23"/>
    </location>
</feature>
<dbReference type="AlphaFoldDB" id="A0A835JF15"/>
<evidence type="ECO:0000313" key="2">
    <source>
        <dbReference type="EMBL" id="KAF9670007.1"/>
    </source>
</evidence>
<sequence>MISFATSFSLLAIISSIILHSLTLIDVRCTRYLAVEDFDTSRVVKHWKFNVDGIRIFSMPHSNTLKKMGWKINIVTGEARECKTFQIVEVLSSELAIFPKFLEDPYCTYPSTLADQSTAIPLNWATVEHALPQH</sequence>
<dbReference type="Proteomes" id="UP000657918">
    <property type="component" value="Unassembled WGS sequence"/>
</dbReference>
<evidence type="ECO:0000313" key="3">
    <source>
        <dbReference type="Proteomes" id="UP000657918"/>
    </source>
</evidence>
<name>A0A835JF15_9ROSI</name>
<accession>A0A835JF15</accession>
<feature type="chain" id="PRO_5032684621" evidence="1">
    <location>
        <begin position="24"/>
        <end position="134"/>
    </location>
</feature>
<comment type="caution">
    <text evidence="2">The sequence shown here is derived from an EMBL/GenBank/DDBJ whole genome shotgun (WGS) entry which is preliminary data.</text>
</comment>
<reference evidence="2 3" key="1">
    <citation type="submission" date="2020-10" db="EMBL/GenBank/DDBJ databases">
        <title>Plant Genome Project.</title>
        <authorList>
            <person name="Zhang R.-G."/>
        </authorList>
    </citation>
    <scope>NUCLEOTIDE SEQUENCE [LARGE SCALE GENOMIC DNA]</scope>
    <source>
        <strain evidence="2">FAFU-HL-1</strain>
        <tissue evidence="2">Leaf</tissue>
    </source>
</reference>
<keyword evidence="1" id="KW-0732">Signal</keyword>